<name>A0ABW2MJ73_9ACTN</name>
<dbReference type="EMBL" id="JBHTCK010000009">
    <property type="protein sequence ID" value="MFC7354723.1"/>
    <property type="molecule type" value="Genomic_DNA"/>
</dbReference>
<dbReference type="Proteomes" id="UP001596509">
    <property type="component" value="Unassembled WGS sequence"/>
</dbReference>
<keyword evidence="2" id="KW-0378">Hydrolase</keyword>
<evidence type="ECO:0000259" key="1">
    <source>
        <dbReference type="Pfam" id="PF12697"/>
    </source>
</evidence>
<accession>A0ABW2MJ73</accession>
<organism evidence="2 3">
    <name type="scientific">Streptomyces caviscabies</name>
    <dbReference type="NCBI Taxonomy" id="90079"/>
    <lineage>
        <taxon>Bacteria</taxon>
        <taxon>Bacillati</taxon>
        <taxon>Actinomycetota</taxon>
        <taxon>Actinomycetes</taxon>
        <taxon>Kitasatosporales</taxon>
        <taxon>Streptomycetaceae</taxon>
        <taxon>Streptomyces</taxon>
    </lineage>
</organism>
<dbReference type="PANTHER" id="PTHR43433:SF4">
    <property type="entry name" value="NON-HEME CHLOROPEROXIDASE-RELATED"/>
    <property type="match status" value="1"/>
</dbReference>
<evidence type="ECO:0000313" key="2">
    <source>
        <dbReference type="EMBL" id="MFC7354723.1"/>
    </source>
</evidence>
<feature type="domain" description="AB hydrolase-1" evidence="1">
    <location>
        <begin position="23"/>
        <end position="238"/>
    </location>
</feature>
<reference evidence="3" key="1">
    <citation type="journal article" date="2019" name="Int. J. Syst. Evol. Microbiol.">
        <title>The Global Catalogue of Microorganisms (GCM) 10K type strain sequencing project: providing services to taxonomists for standard genome sequencing and annotation.</title>
        <authorList>
            <consortium name="The Broad Institute Genomics Platform"/>
            <consortium name="The Broad Institute Genome Sequencing Center for Infectious Disease"/>
            <person name="Wu L."/>
            <person name="Ma J."/>
        </authorList>
    </citation>
    <scope>NUCLEOTIDE SEQUENCE [LARGE SCALE GENOMIC DNA]</scope>
    <source>
        <strain evidence="3">ICMP 19430</strain>
    </source>
</reference>
<comment type="caution">
    <text evidence="2">The sequence shown here is derived from an EMBL/GenBank/DDBJ whole genome shotgun (WGS) entry which is preliminary data.</text>
</comment>
<dbReference type="InterPro" id="IPR029058">
    <property type="entry name" value="AB_hydrolase_fold"/>
</dbReference>
<gene>
    <name evidence="2" type="ORF">ACFQW9_29135</name>
</gene>
<protein>
    <submittedName>
        <fullName evidence="2">Alpha/beta fold hydrolase</fullName>
    </submittedName>
</protein>
<evidence type="ECO:0000313" key="3">
    <source>
        <dbReference type="Proteomes" id="UP001596509"/>
    </source>
</evidence>
<dbReference type="InterPro" id="IPR000073">
    <property type="entry name" value="AB_hydrolase_1"/>
</dbReference>
<dbReference type="Pfam" id="PF12697">
    <property type="entry name" value="Abhydrolase_6"/>
    <property type="match status" value="1"/>
</dbReference>
<dbReference type="Gene3D" id="3.40.50.1820">
    <property type="entry name" value="alpha/beta hydrolase"/>
    <property type="match status" value="1"/>
</dbReference>
<dbReference type="RefSeq" id="WP_319286758.1">
    <property type="nucleotide sequence ID" value="NZ_JBHTCK010000009.1"/>
</dbReference>
<dbReference type="GO" id="GO:0016787">
    <property type="term" value="F:hydrolase activity"/>
    <property type="evidence" value="ECO:0007669"/>
    <property type="project" value="UniProtKB-KW"/>
</dbReference>
<sequence length="270" mass="29205">MGEYADLPGVRTWYETEGTGDPLVLLHGGFCTNDTWGAQRADLAAAYRVLLPERRAHGHTADVAGPLTYRDMAEDTAAFLEQVVEGPAHLVGWSDGGVVALLVATARPDLVRKVVAIGANFRPGPECFVEPSMLDAMTPEGPDLAFFRELYEPVAPDGAGHWPVVAAKVIDMWRTQPTLTTEELARVAAPTLVMAGDDDLMTLEHTIALYRAIPDAQLAIVPGASHLVPLERPALVNRLILDHLAQDAVETMMPIRRAEPETGTPDDTVF</sequence>
<dbReference type="SUPFAM" id="SSF53474">
    <property type="entry name" value="alpha/beta-Hydrolases"/>
    <property type="match status" value="1"/>
</dbReference>
<proteinExistence type="predicted"/>
<dbReference type="PANTHER" id="PTHR43433">
    <property type="entry name" value="HYDROLASE, ALPHA/BETA FOLD FAMILY PROTEIN"/>
    <property type="match status" value="1"/>
</dbReference>
<dbReference type="InterPro" id="IPR050471">
    <property type="entry name" value="AB_hydrolase"/>
</dbReference>
<keyword evidence="3" id="KW-1185">Reference proteome</keyword>